<protein>
    <recommendedName>
        <fullName evidence="7">Copper resistance protein C</fullName>
    </recommendedName>
</protein>
<dbReference type="NCBIfam" id="NF033814">
    <property type="entry name" value="copper_CopC"/>
    <property type="match status" value="1"/>
</dbReference>
<evidence type="ECO:0000256" key="5">
    <source>
        <dbReference type="ARBA" id="ARBA00022764"/>
    </source>
</evidence>
<dbReference type="GO" id="GO:0005886">
    <property type="term" value="C:plasma membrane"/>
    <property type="evidence" value="ECO:0007669"/>
    <property type="project" value="TreeGrafter"/>
</dbReference>
<sequence length="130" mass="14046">MSLNTLKTSWGKLSAIAVLFLGMSYQQALAHAHLKSQLPAEGAAIEQAQAPKVITLDFSEGIELAFSKIKVTNSDGKEITVGKLSLDPVNNTKLLLPLESDLSEGDYLVNWNVVSVDGHKTKGSYQFSVK</sequence>
<evidence type="ECO:0000313" key="10">
    <source>
        <dbReference type="EMBL" id="MBJ2116230.1"/>
    </source>
</evidence>
<name>A0A0G4PZE0_9GAMM</name>
<evidence type="ECO:0000256" key="3">
    <source>
        <dbReference type="ARBA" id="ARBA00022723"/>
    </source>
</evidence>
<dbReference type="InterPro" id="IPR014755">
    <property type="entry name" value="Cu-Rt/internalin_Ig-like"/>
</dbReference>
<dbReference type="GO" id="GO:0006825">
    <property type="term" value="P:copper ion transport"/>
    <property type="evidence" value="ECO:0007669"/>
    <property type="project" value="InterPro"/>
</dbReference>
<evidence type="ECO:0000259" key="8">
    <source>
        <dbReference type="Pfam" id="PF04234"/>
    </source>
</evidence>
<evidence type="ECO:0000313" key="11">
    <source>
        <dbReference type="Proteomes" id="UP000183920"/>
    </source>
</evidence>
<evidence type="ECO:0000256" key="7">
    <source>
        <dbReference type="RuleBase" id="RU369037"/>
    </source>
</evidence>
<reference evidence="9" key="1">
    <citation type="submission" date="2015-06" db="EMBL/GenBank/DDBJ databases">
        <authorList>
            <person name="Urmite Genomes Urmite Genomes"/>
        </authorList>
    </citation>
    <scope>NUCLEOTIDE SEQUENCE [LARGE SCALE GENOMIC DNA]</scope>
    <source>
        <strain evidence="9">CSUR P1867</strain>
    </source>
</reference>
<accession>A0A379EL31</accession>
<dbReference type="Proteomes" id="UP000619976">
    <property type="component" value="Unassembled WGS sequence"/>
</dbReference>
<gene>
    <name evidence="9" type="primary">pcoC</name>
    <name evidence="10" type="synonym">copC</name>
    <name evidence="9" type="ORF">BN1804_00151</name>
    <name evidence="10" type="ORF">JFQ69_00900</name>
</gene>
<keyword evidence="5 7" id="KW-0574">Periplasm</keyword>
<dbReference type="GO" id="GO:0005507">
    <property type="term" value="F:copper ion binding"/>
    <property type="evidence" value="ECO:0007669"/>
    <property type="project" value="UniProtKB-UniRule"/>
</dbReference>
<dbReference type="GO" id="GO:0046688">
    <property type="term" value="P:response to copper ion"/>
    <property type="evidence" value="ECO:0007669"/>
    <property type="project" value="UniProtKB-UniRule"/>
</dbReference>
<evidence type="ECO:0000256" key="1">
    <source>
        <dbReference type="ARBA" id="ARBA00004418"/>
    </source>
</evidence>
<dbReference type="InterPro" id="IPR014756">
    <property type="entry name" value="Ig_E-set"/>
</dbReference>
<dbReference type="InterPro" id="IPR032694">
    <property type="entry name" value="CopC/D"/>
</dbReference>
<dbReference type="InterPro" id="IPR007348">
    <property type="entry name" value="CopC_dom"/>
</dbReference>
<dbReference type="EMBL" id="JAEKCB010000001">
    <property type="protein sequence ID" value="MBJ2116230.1"/>
    <property type="molecule type" value="Genomic_DNA"/>
</dbReference>
<accession>A0A0G4PZE0</accession>
<dbReference type="EMBL" id="CVRY01000001">
    <property type="protein sequence ID" value="CRL58980.1"/>
    <property type="molecule type" value="Genomic_DNA"/>
</dbReference>
<dbReference type="AlphaFoldDB" id="A0A0G4PZE0"/>
<dbReference type="InterPro" id="IPR047685">
    <property type="entry name" value="CopC-like"/>
</dbReference>
<dbReference type="GO" id="GO:0042597">
    <property type="term" value="C:periplasmic space"/>
    <property type="evidence" value="ECO:0007669"/>
    <property type="project" value="UniProtKB-SubCell"/>
</dbReference>
<feature type="domain" description="CopC" evidence="8">
    <location>
        <begin position="31"/>
        <end position="129"/>
    </location>
</feature>
<keyword evidence="12" id="KW-1185">Reference proteome</keyword>
<reference evidence="11" key="2">
    <citation type="submission" date="2015-06" db="EMBL/GenBank/DDBJ databases">
        <authorList>
            <person name="Urmite Genomes"/>
        </authorList>
    </citation>
    <scope>NUCLEOTIDE SEQUENCE [LARGE SCALE GENOMIC DNA]</scope>
    <source>
        <strain evidence="11">CSUR P1867</strain>
    </source>
</reference>
<proteinExistence type="inferred from homology"/>
<comment type="function">
    <text evidence="7">Involved in copper resistance.</text>
</comment>
<comment type="similarity">
    <text evidence="2 7">Belongs to the CopC family.</text>
</comment>
<dbReference type="Pfam" id="PF04234">
    <property type="entry name" value="CopC"/>
    <property type="match status" value="1"/>
</dbReference>
<keyword evidence="6 7" id="KW-0186">Copper</keyword>
<dbReference type="Gene3D" id="2.60.40.1220">
    <property type="match status" value="1"/>
</dbReference>
<evidence type="ECO:0000313" key="12">
    <source>
        <dbReference type="Proteomes" id="UP000619976"/>
    </source>
</evidence>
<evidence type="ECO:0000313" key="9">
    <source>
        <dbReference type="EMBL" id="CRL58980.1"/>
    </source>
</evidence>
<dbReference type="SUPFAM" id="SSF81296">
    <property type="entry name" value="E set domains"/>
    <property type="match status" value="1"/>
</dbReference>
<dbReference type="RefSeq" id="WP_006537158.1">
    <property type="nucleotide sequence ID" value="NZ_CAXOKJ010000001.1"/>
</dbReference>
<dbReference type="PANTHER" id="PTHR34820:SF4">
    <property type="entry name" value="INNER MEMBRANE PROTEIN YEBZ"/>
    <property type="match status" value="1"/>
</dbReference>
<evidence type="ECO:0000256" key="6">
    <source>
        <dbReference type="ARBA" id="ARBA00023008"/>
    </source>
</evidence>
<dbReference type="Proteomes" id="UP000183920">
    <property type="component" value="Unassembled WGS sequence"/>
</dbReference>
<comment type="subcellular location">
    <subcellularLocation>
        <location evidence="1 7">Periplasm</location>
    </subcellularLocation>
</comment>
<keyword evidence="3 7" id="KW-0479">Metal-binding</keyword>
<evidence type="ECO:0000256" key="4">
    <source>
        <dbReference type="ARBA" id="ARBA00022729"/>
    </source>
</evidence>
<organism evidence="9 11">
    <name type="scientific">Proteus penneri</name>
    <dbReference type="NCBI Taxonomy" id="102862"/>
    <lineage>
        <taxon>Bacteria</taxon>
        <taxon>Pseudomonadati</taxon>
        <taxon>Pseudomonadota</taxon>
        <taxon>Gammaproteobacteria</taxon>
        <taxon>Enterobacterales</taxon>
        <taxon>Morganellaceae</taxon>
        <taxon>Proteus</taxon>
    </lineage>
</organism>
<evidence type="ECO:0000256" key="2">
    <source>
        <dbReference type="ARBA" id="ARBA00010509"/>
    </source>
</evidence>
<keyword evidence="4 7" id="KW-0732">Signal</keyword>
<reference evidence="10 12" key="3">
    <citation type="submission" date="2020-12" db="EMBL/GenBank/DDBJ databases">
        <title>Enhanced detection system for hospital associated transmission using whole genome sequencing surveillance.</title>
        <authorList>
            <person name="Harrison L.H."/>
            <person name="Van Tyne D."/>
            <person name="Marsh J.W."/>
            <person name="Griffith M.P."/>
            <person name="Snyder D.J."/>
            <person name="Cooper V.S."/>
            <person name="Mustapha M."/>
        </authorList>
    </citation>
    <scope>NUCLEOTIDE SEQUENCE [LARGE SCALE GENOMIC DNA]</scope>
    <source>
        <strain evidence="10 12">PR00195</strain>
    </source>
</reference>
<dbReference type="GeneID" id="76522671"/>
<dbReference type="PANTHER" id="PTHR34820">
    <property type="entry name" value="INNER MEMBRANE PROTEIN YEBZ"/>
    <property type="match status" value="1"/>
</dbReference>